<name>A0A075WNL4_ARCFL</name>
<reference evidence="1 2" key="1">
    <citation type="submission" date="2013-07" db="EMBL/GenBank/DDBJ databases">
        <title>Genome of Archaeoglobus fulgidus.</title>
        <authorList>
            <person name="Fiebig A."/>
            <person name="Birkeland N.-K."/>
        </authorList>
    </citation>
    <scope>NUCLEOTIDE SEQUENCE [LARGE SCALE GENOMIC DNA]</scope>
    <source>
        <strain evidence="1 2">DSM 8774</strain>
    </source>
</reference>
<proteinExistence type="predicted"/>
<dbReference type="HOGENOM" id="CLU_2949070_0_0_2"/>
<dbReference type="SMR" id="A0A075WNL4"/>
<dbReference type="KEGG" id="afg:AFULGI_00024310"/>
<sequence length="59" mass="6893">MRDLIAEVVESYDSARLDAETAELVEKYLARVVLRHVFLEEELDGETEIVLRILKRFLS</sequence>
<evidence type="ECO:0000313" key="2">
    <source>
        <dbReference type="Proteomes" id="UP000028501"/>
    </source>
</evidence>
<organism evidence="1 2">
    <name type="scientific">Archaeoglobus fulgidus DSM 8774</name>
    <dbReference type="NCBI Taxonomy" id="1344584"/>
    <lineage>
        <taxon>Archaea</taxon>
        <taxon>Methanobacteriati</taxon>
        <taxon>Methanobacteriota</taxon>
        <taxon>Archaeoglobi</taxon>
        <taxon>Archaeoglobales</taxon>
        <taxon>Archaeoglobaceae</taxon>
        <taxon>Archaeoglobus</taxon>
    </lineage>
</organism>
<dbReference type="AlphaFoldDB" id="A0A075WNL4"/>
<gene>
    <name evidence="1" type="ORF">AFULGI_00024310</name>
</gene>
<dbReference type="EMBL" id="CP006577">
    <property type="protein sequence ID" value="AIG99148.1"/>
    <property type="molecule type" value="Genomic_DNA"/>
</dbReference>
<dbReference type="Proteomes" id="UP000028501">
    <property type="component" value="Chromosome"/>
</dbReference>
<accession>A0A075WNL4</accession>
<dbReference type="RefSeq" id="WP_010879650.1">
    <property type="nucleotide sequence ID" value="NZ_CP006577.1"/>
</dbReference>
<dbReference type="GeneID" id="24795908"/>
<protein>
    <submittedName>
        <fullName evidence="1">Uncharacterized protein</fullName>
    </submittedName>
</protein>
<evidence type="ECO:0000313" key="1">
    <source>
        <dbReference type="EMBL" id="AIG99148.1"/>
    </source>
</evidence>